<keyword evidence="1" id="KW-0812">Transmembrane</keyword>
<comment type="caution">
    <text evidence="2">The sequence shown here is derived from an EMBL/GenBank/DDBJ whole genome shotgun (WGS) entry which is preliminary data.</text>
</comment>
<evidence type="ECO:0000313" key="2">
    <source>
        <dbReference type="EMBL" id="EOZ97218.1"/>
    </source>
</evidence>
<gene>
    <name evidence="2" type="ORF">A33Q_1757</name>
</gene>
<name>S2E4Q1_INDAL</name>
<proteinExistence type="predicted"/>
<keyword evidence="3" id="KW-1185">Reference proteome</keyword>
<dbReference type="EMBL" id="ALWO02000029">
    <property type="protein sequence ID" value="EOZ97218.1"/>
    <property type="molecule type" value="Genomic_DNA"/>
</dbReference>
<dbReference type="AlphaFoldDB" id="S2E4Q1"/>
<sequence length="65" mass="7731">MHFLGISLIIIIYGKIWNLIPYFSIHFFDETDHFNFTFPITGFSSFFEVLLCSIKYLNQLIDSDF</sequence>
<dbReference type="Proteomes" id="UP000006073">
    <property type="component" value="Unassembled WGS sequence"/>
</dbReference>
<protein>
    <submittedName>
        <fullName evidence="2">Uncharacterized protein</fullName>
    </submittedName>
</protein>
<keyword evidence="1" id="KW-1133">Transmembrane helix</keyword>
<organism evidence="2 3">
    <name type="scientific">Indibacter alkaliphilus (strain CCUG 57479 / KCTC 22604 / LW1)</name>
    <dbReference type="NCBI Taxonomy" id="1189612"/>
    <lineage>
        <taxon>Bacteria</taxon>
        <taxon>Pseudomonadati</taxon>
        <taxon>Bacteroidota</taxon>
        <taxon>Cytophagia</taxon>
        <taxon>Cytophagales</taxon>
        <taxon>Cyclobacteriaceae</taxon>
    </lineage>
</organism>
<feature type="transmembrane region" description="Helical" evidence="1">
    <location>
        <begin position="36"/>
        <end position="57"/>
    </location>
</feature>
<feature type="transmembrane region" description="Helical" evidence="1">
    <location>
        <begin position="6"/>
        <end position="24"/>
    </location>
</feature>
<evidence type="ECO:0000256" key="1">
    <source>
        <dbReference type="SAM" id="Phobius"/>
    </source>
</evidence>
<evidence type="ECO:0000313" key="3">
    <source>
        <dbReference type="Proteomes" id="UP000006073"/>
    </source>
</evidence>
<keyword evidence="1" id="KW-0472">Membrane</keyword>
<accession>S2E4Q1</accession>
<reference evidence="2 3" key="1">
    <citation type="journal article" date="2013" name="Genome Announc.">
        <title>Draft Genome Sequence of Indibacter alkaliphilus Strain LW1T, Isolated from Lonar Lake, a Haloalkaline Lake in the Buldana District of Maharashtra, India.</title>
        <authorList>
            <person name="Singh A."/>
            <person name="Kumar Jangir P."/>
            <person name="Sharma R."/>
            <person name="Singh A."/>
            <person name="Kumar Pinnaka A."/>
            <person name="Shivaji S."/>
        </authorList>
    </citation>
    <scope>NUCLEOTIDE SEQUENCE [LARGE SCALE GENOMIC DNA]</scope>
    <source>
        <strain evidence="3">CCUG 57479 / KCTC 22604 / LW1</strain>
    </source>
</reference>